<evidence type="ECO:0000256" key="1">
    <source>
        <dbReference type="ARBA" id="ARBA00004571"/>
    </source>
</evidence>
<proteinExistence type="predicted"/>
<keyword evidence="3" id="KW-0472">Membrane</keyword>
<dbReference type="PANTHER" id="PTHR34501:SF2">
    <property type="entry name" value="OUTER MEMBRANE PORIN F-RELATED"/>
    <property type="match status" value="1"/>
</dbReference>
<feature type="signal peptide" evidence="4">
    <location>
        <begin position="1"/>
        <end position="18"/>
    </location>
</feature>
<dbReference type="Pfam" id="PF13609">
    <property type="entry name" value="Porin_4"/>
    <property type="match status" value="1"/>
</dbReference>
<evidence type="ECO:0000259" key="5">
    <source>
        <dbReference type="Pfam" id="PF13609"/>
    </source>
</evidence>
<dbReference type="EMBL" id="LHPJ01000001">
    <property type="protein sequence ID" value="KOO05380.1"/>
    <property type="molecule type" value="Genomic_DNA"/>
</dbReference>
<dbReference type="InterPro" id="IPR050298">
    <property type="entry name" value="Gram-neg_bact_OMP"/>
</dbReference>
<dbReference type="GO" id="GO:0015288">
    <property type="term" value="F:porin activity"/>
    <property type="evidence" value="ECO:0007669"/>
    <property type="project" value="InterPro"/>
</dbReference>
<gene>
    <name evidence="6" type="ORF">AKJ17_00860</name>
</gene>
<dbReference type="STRING" id="693.AKJ17_00860"/>
<keyword evidence="7" id="KW-1185">Reference proteome</keyword>
<evidence type="ECO:0000313" key="7">
    <source>
        <dbReference type="Proteomes" id="UP000037515"/>
    </source>
</evidence>
<evidence type="ECO:0000256" key="3">
    <source>
        <dbReference type="ARBA" id="ARBA00023136"/>
    </source>
</evidence>
<evidence type="ECO:0000256" key="4">
    <source>
        <dbReference type="SAM" id="SignalP"/>
    </source>
</evidence>
<evidence type="ECO:0000256" key="2">
    <source>
        <dbReference type="ARBA" id="ARBA00022729"/>
    </source>
</evidence>
<feature type="domain" description="Porin" evidence="5">
    <location>
        <begin position="7"/>
        <end position="312"/>
    </location>
</feature>
<protein>
    <submittedName>
        <fullName evidence="6">Porin</fullName>
    </submittedName>
</protein>
<name>A0A0M0HTI0_VIBNE</name>
<feature type="chain" id="PRO_5005600220" evidence="4">
    <location>
        <begin position="19"/>
        <end position="333"/>
    </location>
</feature>
<dbReference type="GO" id="GO:0009279">
    <property type="term" value="C:cell outer membrane"/>
    <property type="evidence" value="ECO:0007669"/>
    <property type="project" value="UniProtKB-SubCell"/>
</dbReference>
<organism evidence="6 7">
    <name type="scientific">Vibrio nereis</name>
    <dbReference type="NCBI Taxonomy" id="693"/>
    <lineage>
        <taxon>Bacteria</taxon>
        <taxon>Pseudomonadati</taxon>
        <taxon>Pseudomonadota</taxon>
        <taxon>Gammaproteobacteria</taxon>
        <taxon>Vibrionales</taxon>
        <taxon>Vibrionaceae</taxon>
        <taxon>Vibrio</taxon>
    </lineage>
</organism>
<dbReference type="Gene3D" id="2.40.160.10">
    <property type="entry name" value="Porin"/>
    <property type="match status" value="1"/>
</dbReference>
<dbReference type="InterPro" id="IPR033900">
    <property type="entry name" value="Gram_neg_porin_domain"/>
</dbReference>
<dbReference type="InterPro" id="IPR023614">
    <property type="entry name" value="Porin_dom_sf"/>
</dbReference>
<dbReference type="RefSeq" id="WP_053393892.1">
    <property type="nucleotide sequence ID" value="NZ_LHPJ01000001.1"/>
</dbReference>
<keyword evidence="2 4" id="KW-0732">Signal</keyword>
<dbReference type="OrthoDB" id="6212428at2"/>
<dbReference type="SUPFAM" id="SSF56935">
    <property type="entry name" value="Porins"/>
    <property type="match status" value="1"/>
</dbReference>
<comment type="subcellular location">
    <subcellularLocation>
        <location evidence="1">Cell outer membrane</location>
        <topology evidence="1">Multi-pass membrane protein</topology>
    </subcellularLocation>
</comment>
<accession>A0A0M0HTI0</accession>
<dbReference type="PANTHER" id="PTHR34501">
    <property type="entry name" value="PROTEIN YDDL-RELATED"/>
    <property type="match status" value="1"/>
</dbReference>
<reference evidence="7" key="1">
    <citation type="submission" date="2015-08" db="EMBL/GenBank/DDBJ databases">
        <title>Vibrio galatheae sp. nov., a novel member of the Vibrionaceae family isolated from the Solomon Islands.</title>
        <authorList>
            <person name="Giubergia S."/>
            <person name="Machado H."/>
            <person name="Mateiu R.V."/>
            <person name="Gram L."/>
        </authorList>
    </citation>
    <scope>NUCLEOTIDE SEQUENCE [LARGE SCALE GENOMIC DNA]</scope>
    <source>
        <strain evidence="7">DSM 19584</strain>
    </source>
</reference>
<dbReference type="Proteomes" id="UP000037515">
    <property type="component" value="Unassembled WGS sequence"/>
</dbReference>
<comment type="caution">
    <text evidence="6">The sequence shown here is derived from an EMBL/GenBank/DDBJ whole genome shotgun (WGS) entry which is preliminary data.</text>
</comment>
<evidence type="ECO:0000313" key="6">
    <source>
        <dbReference type="EMBL" id="KOO05380.1"/>
    </source>
</evidence>
<sequence length="333" mass="35402">MKKTLVALSVLAAASASASNLYQNEDTSVKVSGEVDAIVTQLEYKNGGTKVVDNDPQIKAWANVQFDIDHKVSDTVTAFGSFEVEADNGDTVKVDDAKVGFKGDFGKVSFGETGSSYSVLEKGQLTNEGADIDTINDGTESAGHGVRYEITVAESLALSADLQTQSDKDTDNDWAVSADYSIADFTIGAAYLQADEKGVNFDRNAYGVSAAYDADGVYVAATFTEYQGQGAVDIRGGDDYAQLPQHDGNTMSLAGAYSWDAYKVYAAYQVLSADETTGGANVDADLTNWYIGTEYQVMGNLTAFVEYNAAELDSSDLGDKDADFVAAGLYLTF</sequence>
<dbReference type="PATRIC" id="fig|693.5.peg.174"/>
<dbReference type="AlphaFoldDB" id="A0A0M0HTI0"/>